<accession>A0A3L6QEF2</accession>
<comment type="similarity">
    <text evidence="1">Belongs to the glycosyltransferase group 1 family. Glycosyltransferase 4 subfamily.</text>
</comment>
<evidence type="ECO:0000313" key="16">
    <source>
        <dbReference type="Proteomes" id="UP000275267"/>
    </source>
</evidence>
<evidence type="ECO:0000256" key="13">
    <source>
        <dbReference type="SAM" id="MobiDB-lite"/>
    </source>
</evidence>
<gene>
    <name evidence="15" type="ORF">C2845_PM12G16740</name>
</gene>
<sequence length="734" mass="82671">MEARPPRSVSVGGGGGFGGSRGDDSAFSFLSKGWREPKISELRRRYASRERDLGRRVLEGWAPSGPARARIDLSGITAIRNAIVSEADGGERWRRAAWKGEAEAEEGKEWEVVRMIRDGIKEFERRSQTSEIFEGLRSTGELVEKFKSSLKSFNMESQGSKEIPPLDLTEILANLVKQSEPFLDQLGVRRGVDPLICSYCGPDQCDRLVEALYKKQNHSLSEDTSSLVNDNSSDELELRIASVLQSTGYHADDGLWSEPAKYEVSDNKRHVAIVTTASLPWMTGTAVNPLFRAAYLAKGTKQDVTLVVPWLCKSDQELVYPSSMTFSSPEEQETYIRNWLEERLGFESNFKISFYPGKFSKERRSIIPAGDTSQFIPSREADIAILEEPEHLNWYHHGNRWTDKFNHVVGVVHTNYLEYIKREKNGALQAFLVKHINNWVTRAYCDKVLRLSAATQDLPKSIVCNVHGVNPKFLKIGEKITADRESGEPSFSKGAYFLGKMVWAKGYMELIDLMAKHKSDLEGFKLDVYGSGEDSHEVQSTARKLDLSLNFFKGRDHADNSLHGYKVFINPSISDVLCTATAEALAMGKFVICAEHPSNEFFMSFPNCLTYKTSEEFVTRVKEAMDREPQPLTPEQRYNLSWEAATERFMEYSDLDKVLNDEVVQPGQARARNKQPNLSDIMDGGLAFAHRCLTGSEVLRLATGAIPGTRDYDKQHCVDMGLLPPQVQHPVYGW</sequence>
<evidence type="ECO:0000256" key="2">
    <source>
        <dbReference type="ARBA" id="ARBA00022528"/>
    </source>
</evidence>
<evidence type="ECO:0000256" key="6">
    <source>
        <dbReference type="ARBA" id="ARBA00022805"/>
    </source>
</evidence>
<protein>
    <recommendedName>
        <fullName evidence="12">Digalactosyldiacylglycerol synthase 1, chloroplastic</fullName>
        <ecNumber evidence="10">2.4.1.241</ecNumber>
    </recommendedName>
</protein>
<dbReference type="Pfam" id="PF00534">
    <property type="entry name" value="Glycos_transf_1"/>
    <property type="match status" value="1"/>
</dbReference>
<evidence type="ECO:0000259" key="14">
    <source>
        <dbReference type="Pfam" id="PF00534"/>
    </source>
</evidence>
<dbReference type="PANTHER" id="PTHR46132">
    <property type="entry name" value="DIGALACTOSYLDIACYLGLYCEROL SYNTHASE 2, CHLOROPLASTIC"/>
    <property type="match status" value="1"/>
</dbReference>
<dbReference type="Proteomes" id="UP000275267">
    <property type="component" value="Unassembled WGS sequence"/>
</dbReference>
<dbReference type="FunFam" id="3.40.50.2000:FF:000325">
    <property type="entry name" value="Digalactosyldiacylglycerol synthase 1, chloroplastic"/>
    <property type="match status" value="1"/>
</dbReference>
<evidence type="ECO:0000256" key="10">
    <source>
        <dbReference type="ARBA" id="ARBA00024055"/>
    </source>
</evidence>
<dbReference type="EMBL" id="PQIB02000012">
    <property type="protein sequence ID" value="RLM79024.1"/>
    <property type="molecule type" value="Genomic_DNA"/>
</dbReference>
<evidence type="ECO:0000256" key="5">
    <source>
        <dbReference type="ARBA" id="ARBA00022679"/>
    </source>
</evidence>
<evidence type="ECO:0000256" key="9">
    <source>
        <dbReference type="ARBA" id="ARBA00024013"/>
    </source>
</evidence>
<keyword evidence="7" id="KW-0809">Transit peptide</keyword>
<dbReference type="GO" id="GO:0046481">
    <property type="term" value="F:digalactosyldiacylglycerol synthase activity"/>
    <property type="evidence" value="ECO:0007669"/>
    <property type="project" value="UniProtKB-EC"/>
</dbReference>
<dbReference type="Gene3D" id="3.40.50.2000">
    <property type="entry name" value="Glycogen Phosphorylase B"/>
    <property type="match status" value="2"/>
</dbReference>
<dbReference type="CDD" id="cd01635">
    <property type="entry name" value="Glycosyltransferase_GTB-type"/>
    <property type="match status" value="1"/>
</dbReference>
<dbReference type="AlphaFoldDB" id="A0A3L6QEF2"/>
<feature type="compositionally biased region" description="Gly residues" evidence="13">
    <location>
        <begin position="11"/>
        <end position="20"/>
    </location>
</feature>
<dbReference type="InterPro" id="IPR044525">
    <property type="entry name" value="DGDG1/2"/>
</dbReference>
<comment type="subcellular location">
    <subcellularLocation>
        <location evidence="9">Plastid</location>
        <location evidence="9">Chloroplast outer membrane</location>
    </subcellularLocation>
</comment>
<comment type="catalytic activity">
    <reaction evidence="11">
        <text>a 1,2-diacyl-3-O-(beta-D-galactosyl)-sn-glycerol + UDP-alpha-D-galactose = a 1,2-diacyl-3-O-[alpha-D-galactosyl-(1-&gt;6)-beta-D-galactosyl]-sn-glycerol + UDP + H(+)</text>
        <dbReference type="Rhea" id="RHEA:10520"/>
        <dbReference type="ChEBI" id="CHEBI:15378"/>
        <dbReference type="ChEBI" id="CHEBI:17615"/>
        <dbReference type="ChEBI" id="CHEBI:28396"/>
        <dbReference type="ChEBI" id="CHEBI:58223"/>
        <dbReference type="ChEBI" id="CHEBI:66914"/>
        <dbReference type="EC" id="2.4.1.241"/>
    </reaction>
</comment>
<keyword evidence="3" id="KW-0934">Plastid</keyword>
<proteinExistence type="inferred from homology"/>
<dbReference type="GO" id="GO:0019375">
    <property type="term" value="P:galactolipid biosynthetic process"/>
    <property type="evidence" value="ECO:0007669"/>
    <property type="project" value="TreeGrafter"/>
</dbReference>
<evidence type="ECO:0000256" key="4">
    <source>
        <dbReference type="ARBA" id="ARBA00022676"/>
    </source>
</evidence>
<dbReference type="STRING" id="4540.A0A3L6QEF2"/>
<dbReference type="EC" id="2.4.1.241" evidence="10"/>
<evidence type="ECO:0000256" key="7">
    <source>
        <dbReference type="ARBA" id="ARBA00022946"/>
    </source>
</evidence>
<dbReference type="InterPro" id="IPR001296">
    <property type="entry name" value="Glyco_trans_1"/>
</dbReference>
<keyword evidence="4" id="KW-0328">Glycosyltransferase</keyword>
<evidence type="ECO:0000256" key="8">
    <source>
        <dbReference type="ARBA" id="ARBA00023136"/>
    </source>
</evidence>
<evidence type="ECO:0000256" key="11">
    <source>
        <dbReference type="ARBA" id="ARBA00048651"/>
    </source>
</evidence>
<evidence type="ECO:0000313" key="15">
    <source>
        <dbReference type="EMBL" id="RLM79024.1"/>
    </source>
</evidence>
<feature type="region of interest" description="Disordered" evidence="13">
    <location>
        <begin position="1"/>
        <end position="23"/>
    </location>
</feature>
<keyword evidence="5" id="KW-0808">Transferase</keyword>
<keyword evidence="6" id="KW-1002">Plastid outer membrane</keyword>
<evidence type="ECO:0000256" key="3">
    <source>
        <dbReference type="ARBA" id="ARBA00022640"/>
    </source>
</evidence>
<dbReference type="SUPFAM" id="SSF53756">
    <property type="entry name" value="UDP-Glycosyltransferase/glycogen phosphorylase"/>
    <property type="match status" value="1"/>
</dbReference>
<keyword evidence="16" id="KW-1185">Reference proteome</keyword>
<organism evidence="15 16">
    <name type="scientific">Panicum miliaceum</name>
    <name type="common">Proso millet</name>
    <name type="synonym">Broomcorn millet</name>
    <dbReference type="NCBI Taxonomy" id="4540"/>
    <lineage>
        <taxon>Eukaryota</taxon>
        <taxon>Viridiplantae</taxon>
        <taxon>Streptophyta</taxon>
        <taxon>Embryophyta</taxon>
        <taxon>Tracheophyta</taxon>
        <taxon>Spermatophyta</taxon>
        <taxon>Magnoliopsida</taxon>
        <taxon>Liliopsida</taxon>
        <taxon>Poales</taxon>
        <taxon>Poaceae</taxon>
        <taxon>PACMAD clade</taxon>
        <taxon>Panicoideae</taxon>
        <taxon>Panicodae</taxon>
        <taxon>Paniceae</taxon>
        <taxon>Panicinae</taxon>
        <taxon>Panicum</taxon>
        <taxon>Panicum sect. Panicum</taxon>
    </lineage>
</organism>
<feature type="domain" description="Glycosyl transferase family 1" evidence="14">
    <location>
        <begin position="484"/>
        <end position="599"/>
    </location>
</feature>
<dbReference type="PANTHER" id="PTHR46132:SF5">
    <property type="entry name" value="DIGALACTOSYLDIACYLGLYCEROL SYNTHASE"/>
    <property type="match status" value="1"/>
</dbReference>
<dbReference type="FunFam" id="3.40.50.2000:FF:000218">
    <property type="entry name" value="Digalactosyldiacylglycerol synthase 1, chloroplastic-like"/>
    <property type="match status" value="1"/>
</dbReference>
<comment type="caution">
    <text evidence="15">The sequence shown here is derived from an EMBL/GenBank/DDBJ whole genome shotgun (WGS) entry which is preliminary data.</text>
</comment>
<keyword evidence="2" id="KW-0150">Chloroplast</keyword>
<dbReference type="OrthoDB" id="44480at2759"/>
<evidence type="ECO:0000256" key="1">
    <source>
        <dbReference type="ARBA" id="ARBA00009481"/>
    </source>
</evidence>
<keyword evidence="8" id="KW-0472">Membrane</keyword>
<reference evidence="16" key="1">
    <citation type="journal article" date="2019" name="Nat. Commun.">
        <title>The genome of broomcorn millet.</title>
        <authorList>
            <person name="Zou C."/>
            <person name="Miki D."/>
            <person name="Li D."/>
            <person name="Tang Q."/>
            <person name="Xiao L."/>
            <person name="Rajput S."/>
            <person name="Deng P."/>
            <person name="Jia W."/>
            <person name="Huang R."/>
            <person name="Zhang M."/>
            <person name="Sun Y."/>
            <person name="Hu J."/>
            <person name="Fu X."/>
            <person name="Schnable P.S."/>
            <person name="Li F."/>
            <person name="Zhang H."/>
            <person name="Feng B."/>
            <person name="Zhu X."/>
            <person name="Liu R."/>
            <person name="Schnable J.C."/>
            <person name="Zhu J.-K."/>
            <person name="Zhang H."/>
        </authorList>
    </citation>
    <scope>NUCLEOTIDE SEQUENCE [LARGE SCALE GENOMIC DNA]</scope>
</reference>
<name>A0A3L6QEF2_PANMI</name>
<evidence type="ECO:0000256" key="12">
    <source>
        <dbReference type="ARBA" id="ARBA00071595"/>
    </source>
</evidence>
<dbReference type="GO" id="GO:0009707">
    <property type="term" value="C:chloroplast outer membrane"/>
    <property type="evidence" value="ECO:0007669"/>
    <property type="project" value="UniProtKB-SubCell"/>
</dbReference>